<proteinExistence type="predicted"/>
<keyword evidence="2" id="KW-1133">Transmembrane helix</keyword>
<evidence type="ECO:0000256" key="2">
    <source>
        <dbReference type="SAM" id="Phobius"/>
    </source>
</evidence>
<dbReference type="Gene3D" id="1.20.5.920">
    <property type="entry name" value="rhodobacter sphaeroides pufx membrane protein"/>
    <property type="match status" value="1"/>
</dbReference>
<keyword evidence="2" id="KW-0472">Membrane</keyword>
<dbReference type="RefSeq" id="WP_093991158.1">
    <property type="nucleotide sequence ID" value="NZ_FXZK01000001.1"/>
</dbReference>
<evidence type="ECO:0000313" key="3">
    <source>
        <dbReference type="EMBL" id="SMY07065.1"/>
    </source>
</evidence>
<organism evidence="3 4">
    <name type="scientific">Flavimaricola marinus</name>
    <dbReference type="NCBI Taxonomy" id="1819565"/>
    <lineage>
        <taxon>Bacteria</taxon>
        <taxon>Pseudomonadati</taxon>
        <taxon>Pseudomonadota</taxon>
        <taxon>Alphaproteobacteria</taxon>
        <taxon>Rhodobacterales</taxon>
        <taxon>Paracoccaceae</taxon>
        <taxon>Flavimaricola</taxon>
    </lineage>
</organism>
<feature type="transmembrane region" description="Helical" evidence="2">
    <location>
        <begin position="30"/>
        <end position="52"/>
    </location>
</feature>
<protein>
    <submittedName>
        <fullName evidence="3">Intrinsic membrane protein PufX</fullName>
    </submittedName>
</protein>
<sequence length="79" mass="8254">MSDDNSPLGLSAKSKLSAEVTFLMLKGAGYAMVFVLAIWLIIAVIAAIGGALPDRAREAPDPTPWSALEVPALTQTDVV</sequence>
<dbReference type="InterPro" id="IPR020169">
    <property type="entry name" value="Intrinsic_membrane_PufX"/>
</dbReference>
<keyword evidence="4" id="KW-1185">Reference proteome</keyword>
<gene>
    <name evidence="3" type="ORF">LOM8899_01197</name>
</gene>
<dbReference type="EMBL" id="FXZK01000001">
    <property type="protein sequence ID" value="SMY07065.1"/>
    <property type="molecule type" value="Genomic_DNA"/>
</dbReference>
<dbReference type="OrthoDB" id="7691147at2"/>
<evidence type="ECO:0000313" key="4">
    <source>
        <dbReference type="Proteomes" id="UP000201613"/>
    </source>
</evidence>
<evidence type="ECO:0000256" key="1">
    <source>
        <dbReference type="SAM" id="MobiDB-lite"/>
    </source>
</evidence>
<dbReference type="Pfam" id="PF11511">
    <property type="entry name" value="RhodobacterPufX"/>
    <property type="match status" value="1"/>
</dbReference>
<keyword evidence="2" id="KW-0812">Transmembrane</keyword>
<dbReference type="AlphaFoldDB" id="A0A238LCC7"/>
<dbReference type="Proteomes" id="UP000201613">
    <property type="component" value="Unassembled WGS sequence"/>
</dbReference>
<name>A0A238LCC7_9RHOB</name>
<feature type="region of interest" description="Disordered" evidence="1">
    <location>
        <begin position="58"/>
        <end position="79"/>
    </location>
</feature>
<reference evidence="3 4" key="1">
    <citation type="submission" date="2017-05" db="EMBL/GenBank/DDBJ databases">
        <authorList>
            <person name="Song R."/>
            <person name="Chenine A.L."/>
            <person name="Ruprecht R.M."/>
        </authorList>
    </citation>
    <scope>NUCLEOTIDE SEQUENCE [LARGE SCALE GENOMIC DNA]</scope>
    <source>
        <strain evidence="3 4">CECT 8899</strain>
    </source>
</reference>
<accession>A0A238LCC7</accession>